<dbReference type="Gene3D" id="3.90.1200.10">
    <property type="match status" value="1"/>
</dbReference>
<organism evidence="2 3">
    <name type="scientific">Cohnella lubricantis</name>
    <dbReference type="NCBI Taxonomy" id="2163172"/>
    <lineage>
        <taxon>Bacteria</taxon>
        <taxon>Bacillati</taxon>
        <taxon>Bacillota</taxon>
        <taxon>Bacilli</taxon>
        <taxon>Bacillales</taxon>
        <taxon>Paenibacillaceae</taxon>
        <taxon>Cohnella</taxon>
    </lineage>
</organism>
<dbReference type="RefSeq" id="WP_185180225.1">
    <property type="nucleotide sequence ID" value="NZ_CBCSEP010000002.1"/>
</dbReference>
<feature type="domain" description="Aminoglycoside phosphotransferase" evidence="1">
    <location>
        <begin position="35"/>
        <end position="261"/>
    </location>
</feature>
<sequence>MTFSHHQINTDLVQSLIRKQFPQWADLPIKPVEKGGYDNFTFHLGEEMSVRLPRDEGHAPQVEKEARWLPLLRPHLSLPIPVPLAKGVPDENYPFHWSVNKWIDGDTARHDNISDLNEFAVDLARFLKELQSIDASNGPLGGDHNYFRGRPLTMYKFNQWTMDALDELAGAIDTEKCLAIWRRAQATEWTKPPVWIHGDINPGNLLVTDGKLSSVIDFGVMAVGDPAAELTMAWTFFDDESRKVFLQSAGFDTDTEDRARGWALWKALTTCVWEEDKESTAVREARKVIDILLKE</sequence>
<accession>A0A841TI89</accession>
<dbReference type="InterPro" id="IPR002575">
    <property type="entry name" value="Aminoglycoside_PTrfase"/>
</dbReference>
<dbReference type="SUPFAM" id="SSF56112">
    <property type="entry name" value="Protein kinase-like (PK-like)"/>
    <property type="match status" value="1"/>
</dbReference>
<keyword evidence="3" id="KW-1185">Reference proteome</keyword>
<dbReference type="InterPro" id="IPR011009">
    <property type="entry name" value="Kinase-like_dom_sf"/>
</dbReference>
<name>A0A841TI89_9BACL</name>
<protein>
    <submittedName>
        <fullName evidence="2">Aminoglycoside phosphotransferase family protein</fullName>
    </submittedName>
</protein>
<dbReference type="PANTHER" id="PTHR21310">
    <property type="entry name" value="AMINOGLYCOSIDE PHOSPHOTRANSFERASE-RELATED-RELATED"/>
    <property type="match status" value="1"/>
</dbReference>
<proteinExistence type="predicted"/>
<gene>
    <name evidence="2" type="ORF">H4Q31_16840</name>
</gene>
<reference evidence="2 3" key="1">
    <citation type="submission" date="2020-08" db="EMBL/GenBank/DDBJ databases">
        <title>Cohnella phylogeny.</title>
        <authorList>
            <person name="Dunlap C."/>
        </authorList>
    </citation>
    <scope>NUCLEOTIDE SEQUENCE [LARGE SCALE GENOMIC DNA]</scope>
    <source>
        <strain evidence="2 3">DSM 103658</strain>
    </source>
</reference>
<dbReference type="AlphaFoldDB" id="A0A841TI89"/>
<dbReference type="Proteomes" id="UP000574133">
    <property type="component" value="Unassembled WGS sequence"/>
</dbReference>
<dbReference type="CDD" id="cd05155">
    <property type="entry name" value="APH_ChoK_like_1"/>
    <property type="match status" value="1"/>
</dbReference>
<dbReference type="Gene3D" id="3.30.200.20">
    <property type="entry name" value="Phosphorylase Kinase, domain 1"/>
    <property type="match status" value="1"/>
</dbReference>
<dbReference type="EMBL" id="JACJVN010000065">
    <property type="protein sequence ID" value="MBB6678958.1"/>
    <property type="molecule type" value="Genomic_DNA"/>
</dbReference>
<dbReference type="Pfam" id="PF01636">
    <property type="entry name" value="APH"/>
    <property type="match status" value="1"/>
</dbReference>
<evidence type="ECO:0000313" key="2">
    <source>
        <dbReference type="EMBL" id="MBB6678958.1"/>
    </source>
</evidence>
<dbReference type="InterPro" id="IPR051678">
    <property type="entry name" value="AGP_Transferase"/>
</dbReference>
<evidence type="ECO:0000313" key="3">
    <source>
        <dbReference type="Proteomes" id="UP000574133"/>
    </source>
</evidence>
<evidence type="ECO:0000259" key="1">
    <source>
        <dbReference type="Pfam" id="PF01636"/>
    </source>
</evidence>
<keyword evidence="2" id="KW-0808">Transferase</keyword>
<dbReference type="GO" id="GO:0016740">
    <property type="term" value="F:transferase activity"/>
    <property type="evidence" value="ECO:0007669"/>
    <property type="project" value="UniProtKB-KW"/>
</dbReference>
<dbReference type="PANTHER" id="PTHR21310:SF42">
    <property type="entry name" value="BIFUNCTIONAL AAC_APH"/>
    <property type="match status" value="1"/>
</dbReference>
<comment type="caution">
    <text evidence="2">The sequence shown here is derived from an EMBL/GenBank/DDBJ whole genome shotgun (WGS) entry which is preliminary data.</text>
</comment>